<dbReference type="GO" id="GO:0005524">
    <property type="term" value="F:ATP binding"/>
    <property type="evidence" value="ECO:0007669"/>
    <property type="project" value="UniProtKB-KW"/>
</dbReference>
<feature type="compositionally biased region" description="Low complexity" evidence="6">
    <location>
        <begin position="76"/>
        <end position="88"/>
    </location>
</feature>
<gene>
    <name evidence="8" type="ORF">ACHAWO_011892</name>
</gene>
<name>A0ABD3NW05_9STRA</name>
<keyword evidence="1" id="KW-0723">Serine/threonine-protein kinase</keyword>
<reference evidence="8 9" key="1">
    <citation type="submission" date="2024-10" db="EMBL/GenBank/DDBJ databases">
        <title>Updated reference genomes for cyclostephanoid diatoms.</title>
        <authorList>
            <person name="Roberts W.R."/>
            <person name="Alverson A.J."/>
        </authorList>
    </citation>
    <scope>NUCLEOTIDE SEQUENCE [LARGE SCALE GENOMIC DNA]</scope>
    <source>
        <strain evidence="8 9">AJA010-31</strain>
    </source>
</reference>
<keyword evidence="2" id="KW-0808">Transferase</keyword>
<evidence type="ECO:0000313" key="9">
    <source>
        <dbReference type="Proteomes" id="UP001530400"/>
    </source>
</evidence>
<evidence type="ECO:0000313" key="8">
    <source>
        <dbReference type="EMBL" id="KAL3780155.1"/>
    </source>
</evidence>
<dbReference type="EMBL" id="JALLPJ020000903">
    <property type="protein sequence ID" value="KAL3780155.1"/>
    <property type="molecule type" value="Genomic_DNA"/>
</dbReference>
<comment type="caution">
    <text evidence="8">The sequence shown here is derived from an EMBL/GenBank/DDBJ whole genome shotgun (WGS) entry which is preliminary data.</text>
</comment>
<dbReference type="AlphaFoldDB" id="A0ABD3NW05"/>
<keyword evidence="4" id="KW-0418">Kinase</keyword>
<dbReference type="InterPro" id="IPR011009">
    <property type="entry name" value="Kinase-like_dom_sf"/>
</dbReference>
<accession>A0ABD3NW05</accession>
<dbReference type="InterPro" id="IPR030616">
    <property type="entry name" value="Aur-like"/>
</dbReference>
<keyword evidence="5" id="KW-0067">ATP-binding</keyword>
<organism evidence="8 9">
    <name type="scientific">Cyclotella atomus</name>
    <dbReference type="NCBI Taxonomy" id="382360"/>
    <lineage>
        <taxon>Eukaryota</taxon>
        <taxon>Sar</taxon>
        <taxon>Stramenopiles</taxon>
        <taxon>Ochrophyta</taxon>
        <taxon>Bacillariophyta</taxon>
        <taxon>Coscinodiscophyceae</taxon>
        <taxon>Thalassiosirophycidae</taxon>
        <taxon>Stephanodiscales</taxon>
        <taxon>Stephanodiscaceae</taxon>
        <taxon>Cyclotella</taxon>
    </lineage>
</organism>
<dbReference type="GO" id="GO:0004674">
    <property type="term" value="F:protein serine/threonine kinase activity"/>
    <property type="evidence" value="ECO:0007669"/>
    <property type="project" value="UniProtKB-KW"/>
</dbReference>
<evidence type="ECO:0000256" key="4">
    <source>
        <dbReference type="ARBA" id="ARBA00022777"/>
    </source>
</evidence>
<feature type="region of interest" description="Disordered" evidence="6">
    <location>
        <begin position="74"/>
        <end position="117"/>
    </location>
</feature>
<keyword evidence="3" id="KW-0547">Nucleotide-binding</keyword>
<evidence type="ECO:0000256" key="1">
    <source>
        <dbReference type="ARBA" id="ARBA00022527"/>
    </source>
</evidence>
<dbReference type="SUPFAM" id="SSF56112">
    <property type="entry name" value="Protein kinase-like (PK-like)"/>
    <property type="match status" value="1"/>
</dbReference>
<evidence type="ECO:0000256" key="3">
    <source>
        <dbReference type="ARBA" id="ARBA00022741"/>
    </source>
</evidence>
<proteinExistence type="predicted"/>
<feature type="domain" description="Protein kinase" evidence="7">
    <location>
        <begin position="1"/>
        <end position="68"/>
    </location>
</feature>
<sequence length="117" mass="13172">MLVGVPPFSWADMDDAKFRVISQGGLGLLLKIWNRPVSPHAEHLLQSMLMYNPQDRLTLFQVMNHPWILEESSIDSNGNVANGSNNNNIIQMIERMSPPKDDDDSEESTTQSMSEEA</sequence>
<dbReference type="Proteomes" id="UP001530400">
    <property type="component" value="Unassembled WGS sequence"/>
</dbReference>
<evidence type="ECO:0000256" key="6">
    <source>
        <dbReference type="SAM" id="MobiDB-lite"/>
    </source>
</evidence>
<evidence type="ECO:0000256" key="5">
    <source>
        <dbReference type="ARBA" id="ARBA00022840"/>
    </source>
</evidence>
<dbReference type="InterPro" id="IPR000719">
    <property type="entry name" value="Prot_kinase_dom"/>
</dbReference>
<dbReference type="PANTHER" id="PTHR24350">
    <property type="entry name" value="SERINE/THREONINE-PROTEIN KINASE IAL-RELATED"/>
    <property type="match status" value="1"/>
</dbReference>
<dbReference type="Gene3D" id="1.10.510.10">
    <property type="entry name" value="Transferase(Phosphotransferase) domain 1"/>
    <property type="match status" value="1"/>
</dbReference>
<dbReference type="PROSITE" id="PS50011">
    <property type="entry name" value="PROTEIN_KINASE_DOM"/>
    <property type="match status" value="1"/>
</dbReference>
<evidence type="ECO:0000259" key="7">
    <source>
        <dbReference type="PROSITE" id="PS50011"/>
    </source>
</evidence>
<feature type="compositionally biased region" description="Low complexity" evidence="6">
    <location>
        <begin position="108"/>
        <end position="117"/>
    </location>
</feature>
<evidence type="ECO:0000256" key="2">
    <source>
        <dbReference type="ARBA" id="ARBA00022679"/>
    </source>
</evidence>
<protein>
    <recommendedName>
        <fullName evidence="7">Protein kinase domain-containing protein</fullName>
    </recommendedName>
</protein>
<keyword evidence="9" id="KW-1185">Reference proteome</keyword>